<dbReference type="PROSITE" id="PS00061">
    <property type="entry name" value="ADH_SHORT"/>
    <property type="match status" value="1"/>
</dbReference>
<dbReference type="InterPro" id="IPR020904">
    <property type="entry name" value="Sc_DH/Rdtase_CS"/>
</dbReference>
<dbReference type="EMBL" id="CP029479">
    <property type="protein sequence ID" value="AWM76872.1"/>
    <property type="molecule type" value="Genomic_DNA"/>
</dbReference>
<feature type="region of interest" description="Disordered" evidence="1">
    <location>
        <begin position="294"/>
        <end position="313"/>
    </location>
</feature>
<dbReference type="Pfam" id="PF00106">
    <property type="entry name" value="adh_short"/>
    <property type="match status" value="1"/>
</dbReference>
<dbReference type="InterPro" id="IPR036291">
    <property type="entry name" value="NAD(P)-bd_dom_sf"/>
</dbReference>
<sequence length="313" mass="32712">MGALDGKVVLVTGGGNGIGRDCALIAAQEGAKVVVNDLGGGLKGGDEGDAGPAEAVAREIRAAGGEAVSNSESVTSMKAVQGMVEQARDTFGGLHAVINPAGILRDVMFHKMSEDDWDRVIDVHMRGSFNVARATIELFREQNDGAYMFFTSTSGLFGNVGQANYGAAKMGIAGLSRIIAMEGARNNVRSNCLAPVAWTRMTQSVPVKDEAAAARRAVMAEKIRADQPARFSVAMVAPAASHVSGQIFGASGENIILYSQPRPVETVTKEEGWTVQTILDEAVPKMAPKFFDLNRGPLPGGNNAQPAAAKPAS</sequence>
<dbReference type="OrthoDB" id="9804774at2"/>
<dbReference type="Gene3D" id="3.40.50.720">
    <property type="entry name" value="NAD(P)-binding Rossmann-like Domain"/>
    <property type="match status" value="1"/>
</dbReference>
<dbReference type="PANTHER" id="PTHR45024">
    <property type="entry name" value="DEHYDROGENASES, SHORT CHAIN"/>
    <property type="match status" value="1"/>
</dbReference>
<protein>
    <submittedName>
        <fullName evidence="3">3-hydroxyacyl-CoA dehydrogenase</fullName>
    </submittedName>
</protein>
<dbReference type="InterPro" id="IPR057326">
    <property type="entry name" value="KR_dom"/>
</dbReference>
<gene>
    <name evidence="3" type="ORF">HYN04_03305</name>
</gene>
<accession>A0A2Z3HNM1</accession>
<evidence type="ECO:0000313" key="3">
    <source>
        <dbReference type="EMBL" id="AWM76872.1"/>
    </source>
</evidence>
<feature type="domain" description="Ketoreductase" evidence="2">
    <location>
        <begin position="7"/>
        <end position="204"/>
    </location>
</feature>
<dbReference type="RefSeq" id="WP_110449441.1">
    <property type="nucleotide sequence ID" value="NZ_CP029479.1"/>
</dbReference>
<organism evidence="3 4">
    <name type="scientific">Phenylobacterium parvum</name>
    <dbReference type="NCBI Taxonomy" id="2201350"/>
    <lineage>
        <taxon>Bacteria</taxon>
        <taxon>Pseudomonadati</taxon>
        <taxon>Pseudomonadota</taxon>
        <taxon>Alphaproteobacteria</taxon>
        <taxon>Caulobacterales</taxon>
        <taxon>Caulobacteraceae</taxon>
        <taxon>Phenylobacterium</taxon>
    </lineage>
</organism>
<dbReference type="SUPFAM" id="SSF51735">
    <property type="entry name" value="NAD(P)-binding Rossmann-fold domains"/>
    <property type="match status" value="1"/>
</dbReference>
<evidence type="ECO:0000313" key="4">
    <source>
        <dbReference type="Proteomes" id="UP000247763"/>
    </source>
</evidence>
<dbReference type="PRINTS" id="PR00081">
    <property type="entry name" value="GDHRDH"/>
</dbReference>
<dbReference type="Proteomes" id="UP000247763">
    <property type="component" value="Chromosome"/>
</dbReference>
<name>A0A2Z3HNM1_9CAUL</name>
<dbReference type="AlphaFoldDB" id="A0A2Z3HNM1"/>
<dbReference type="InterPro" id="IPR002347">
    <property type="entry name" value="SDR_fam"/>
</dbReference>
<dbReference type="KEGG" id="phb:HYN04_03305"/>
<evidence type="ECO:0000256" key="1">
    <source>
        <dbReference type="SAM" id="MobiDB-lite"/>
    </source>
</evidence>
<dbReference type="InterPro" id="IPR051687">
    <property type="entry name" value="Peroxisomal_Beta-Oxidation"/>
</dbReference>
<dbReference type="SMART" id="SM00822">
    <property type="entry name" value="PKS_KR"/>
    <property type="match status" value="1"/>
</dbReference>
<reference evidence="4" key="1">
    <citation type="submission" date="2018-05" db="EMBL/GenBank/DDBJ databases">
        <title>Genome sequencing of Phenylobacterium sp. HYN0004.</title>
        <authorList>
            <person name="Yi H."/>
            <person name="Baek C."/>
        </authorList>
    </citation>
    <scope>NUCLEOTIDE SEQUENCE [LARGE SCALE GENOMIC DNA]</scope>
    <source>
        <strain evidence="4">HYN0004</strain>
    </source>
</reference>
<dbReference type="PANTHER" id="PTHR45024:SF3">
    <property type="entry name" value="BLL2957 PROTEIN"/>
    <property type="match status" value="1"/>
</dbReference>
<evidence type="ECO:0000259" key="2">
    <source>
        <dbReference type="SMART" id="SM00822"/>
    </source>
</evidence>
<proteinExistence type="predicted"/>
<keyword evidence="4" id="KW-1185">Reference proteome</keyword>